<keyword evidence="12" id="KW-1185">Reference proteome</keyword>
<dbReference type="GO" id="GO:0016787">
    <property type="term" value="F:hydrolase activity"/>
    <property type="evidence" value="ECO:0007669"/>
    <property type="project" value="UniProtKB-KW"/>
</dbReference>
<reference evidence="11 12" key="1">
    <citation type="journal article" date="2019" name="Sci. Rep.">
        <title>Orb-weaving spider Araneus ventricosus genome elucidates the spidroin gene catalogue.</title>
        <authorList>
            <person name="Kono N."/>
            <person name="Nakamura H."/>
            <person name="Ohtoshi R."/>
            <person name="Moran D.A.P."/>
            <person name="Shinohara A."/>
            <person name="Yoshida Y."/>
            <person name="Fujiwara M."/>
            <person name="Mori M."/>
            <person name="Tomita M."/>
            <person name="Arakawa K."/>
        </authorList>
    </citation>
    <scope>NUCLEOTIDE SEQUENCE [LARGE SCALE GENOMIC DNA]</scope>
</reference>
<evidence type="ECO:0000256" key="1">
    <source>
        <dbReference type="ARBA" id="ARBA00022722"/>
    </source>
</evidence>
<evidence type="ECO:0000256" key="7">
    <source>
        <dbReference type="ARBA" id="ARBA00022918"/>
    </source>
</evidence>
<evidence type="ECO:0000256" key="4">
    <source>
        <dbReference type="ARBA" id="ARBA00022801"/>
    </source>
</evidence>
<dbReference type="Gene3D" id="3.30.420.10">
    <property type="entry name" value="Ribonuclease H-like superfamily/Ribonuclease H"/>
    <property type="match status" value="1"/>
</dbReference>
<dbReference type="GO" id="GO:0003964">
    <property type="term" value="F:RNA-directed DNA polymerase activity"/>
    <property type="evidence" value="ECO:0007669"/>
    <property type="project" value="UniProtKB-KW"/>
</dbReference>
<keyword evidence="4" id="KW-0378">Hydrolase</keyword>
<dbReference type="Proteomes" id="UP000499080">
    <property type="component" value="Unassembled WGS sequence"/>
</dbReference>
<dbReference type="InterPro" id="IPR039537">
    <property type="entry name" value="Retrotran_Ty1/copia-like"/>
</dbReference>
<dbReference type="GO" id="GO:0015074">
    <property type="term" value="P:DNA integration"/>
    <property type="evidence" value="ECO:0007669"/>
    <property type="project" value="UniProtKB-KW"/>
</dbReference>
<dbReference type="GO" id="GO:0003676">
    <property type="term" value="F:nucleic acid binding"/>
    <property type="evidence" value="ECO:0007669"/>
    <property type="project" value="InterPro"/>
</dbReference>
<accession>A0A4Y2BQR1</accession>
<protein>
    <submittedName>
        <fullName evidence="11">Retrovirus-related Pol polyprotein from transposon TNT 1-94</fullName>
    </submittedName>
</protein>
<dbReference type="GO" id="GO:0004519">
    <property type="term" value="F:endonuclease activity"/>
    <property type="evidence" value="ECO:0007669"/>
    <property type="project" value="UniProtKB-KW"/>
</dbReference>
<evidence type="ECO:0000313" key="12">
    <source>
        <dbReference type="Proteomes" id="UP000499080"/>
    </source>
</evidence>
<keyword evidence="5" id="KW-0460">Magnesium</keyword>
<dbReference type="InterPro" id="IPR012337">
    <property type="entry name" value="RNaseH-like_sf"/>
</dbReference>
<evidence type="ECO:0000259" key="10">
    <source>
        <dbReference type="PROSITE" id="PS50994"/>
    </source>
</evidence>
<gene>
    <name evidence="11" type="primary">POLX_384</name>
    <name evidence="11" type="ORF">AVEN_16805_1</name>
</gene>
<dbReference type="OrthoDB" id="413361at2759"/>
<proteinExistence type="predicted"/>
<evidence type="ECO:0000256" key="2">
    <source>
        <dbReference type="ARBA" id="ARBA00022723"/>
    </source>
</evidence>
<dbReference type="PANTHER" id="PTHR42648">
    <property type="entry name" value="TRANSPOSASE, PUTATIVE-RELATED"/>
    <property type="match status" value="1"/>
</dbReference>
<dbReference type="GO" id="GO:0046872">
    <property type="term" value="F:metal ion binding"/>
    <property type="evidence" value="ECO:0007669"/>
    <property type="project" value="UniProtKB-KW"/>
</dbReference>
<sequence>MTENLHNRKIKILRSDNGVEYRSSEFNKYLAKLRIQRQLTVSESPQQNGVSERMNQTLMNTTKCLLIESVLGLKFWAEAVSIAVYLRNKCPSAAIYGNILERI</sequence>
<keyword evidence="9" id="KW-0233">DNA recombination</keyword>
<dbReference type="PANTHER" id="PTHR42648:SF11">
    <property type="entry name" value="TRANSPOSON TY4-P GAG-POL POLYPROTEIN"/>
    <property type="match status" value="1"/>
</dbReference>
<dbReference type="InterPro" id="IPR001584">
    <property type="entry name" value="Integrase_cat-core"/>
</dbReference>
<keyword evidence="6" id="KW-0229">DNA integration</keyword>
<evidence type="ECO:0000256" key="5">
    <source>
        <dbReference type="ARBA" id="ARBA00022842"/>
    </source>
</evidence>
<keyword evidence="1" id="KW-0540">Nuclease</keyword>
<keyword evidence="8" id="KW-0239">DNA-directed DNA polymerase</keyword>
<comment type="caution">
    <text evidence="11">The sequence shown here is derived from an EMBL/GenBank/DDBJ whole genome shotgun (WGS) entry which is preliminary data.</text>
</comment>
<evidence type="ECO:0000256" key="8">
    <source>
        <dbReference type="ARBA" id="ARBA00022932"/>
    </source>
</evidence>
<keyword evidence="3" id="KW-0255">Endonuclease</keyword>
<dbReference type="SUPFAM" id="SSF53098">
    <property type="entry name" value="Ribonuclease H-like"/>
    <property type="match status" value="1"/>
</dbReference>
<evidence type="ECO:0000256" key="3">
    <source>
        <dbReference type="ARBA" id="ARBA00022759"/>
    </source>
</evidence>
<dbReference type="AlphaFoldDB" id="A0A4Y2BQR1"/>
<keyword evidence="2" id="KW-0479">Metal-binding</keyword>
<dbReference type="GO" id="GO:0003887">
    <property type="term" value="F:DNA-directed DNA polymerase activity"/>
    <property type="evidence" value="ECO:0007669"/>
    <property type="project" value="UniProtKB-KW"/>
</dbReference>
<dbReference type="EMBL" id="BGPR01000101">
    <property type="protein sequence ID" value="GBL94283.1"/>
    <property type="molecule type" value="Genomic_DNA"/>
</dbReference>
<keyword evidence="8" id="KW-0548">Nucleotidyltransferase</keyword>
<evidence type="ECO:0000256" key="6">
    <source>
        <dbReference type="ARBA" id="ARBA00022908"/>
    </source>
</evidence>
<evidence type="ECO:0000313" key="11">
    <source>
        <dbReference type="EMBL" id="GBL94283.1"/>
    </source>
</evidence>
<dbReference type="PROSITE" id="PS50994">
    <property type="entry name" value="INTEGRASE"/>
    <property type="match status" value="1"/>
</dbReference>
<organism evidence="11 12">
    <name type="scientific">Araneus ventricosus</name>
    <name type="common">Orbweaver spider</name>
    <name type="synonym">Epeira ventricosa</name>
    <dbReference type="NCBI Taxonomy" id="182803"/>
    <lineage>
        <taxon>Eukaryota</taxon>
        <taxon>Metazoa</taxon>
        <taxon>Ecdysozoa</taxon>
        <taxon>Arthropoda</taxon>
        <taxon>Chelicerata</taxon>
        <taxon>Arachnida</taxon>
        <taxon>Araneae</taxon>
        <taxon>Araneomorphae</taxon>
        <taxon>Entelegynae</taxon>
        <taxon>Araneoidea</taxon>
        <taxon>Araneidae</taxon>
        <taxon>Araneus</taxon>
    </lineage>
</organism>
<keyword evidence="8" id="KW-0808">Transferase</keyword>
<name>A0A4Y2BQR1_ARAVE</name>
<evidence type="ECO:0000256" key="9">
    <source>
        <dbReference type="ARBA" id="ARBA00023172"/>
    </source>
</evidence>
<dbReference type="InterPro" id="IPR036397">
    <property type="entry name" value="RNaseH_sf"/>
</dbReference>
<feature type="domain" description="Integrase catalytic" evidence="10">
    <location>
        <begin position="1"/>
        <end position="103"/>
    </location>
</feature>
<keyword evidence="7" id="KW-0695">RNA-directed DNA polymerase</keyword>
<dbReference type="GO" id="GO:0006310">
    <property type="term" value="P:DNA recombination"/>
    <property type="evidence" value="ECO:0007669"/>
    <property type="project" value="UniProtKB-KW"/>
</dbReference>